<sequence length="368" mass="39308">MPVHSFLPNFMKTKSFTLPSAGILMLGFILFFGSCRKNDLPDPDNTDKLSVKAKLSAIPPNETPLSVTNGTFYIVNRKSGKVLDVGGFQTADGSNVSQYGGTGGTNQKWNLTLLSGGYYSIIGVHSSKGLQVDQAGTADGDNVNISTYSGATNQQWLFTSLGNGYYRIINRNSGKDLDVANQSIADGANVAQWTYSGGENQQWSLLTVNAGGQLNWVLNSTGVPADVVARITTAMNDACARYNAGASWPARTLTVQYNTGVPTADGSTNGNIRFGANTSYQNVRTAMHEIAHTYGVGLSTGWTSNTGTGDFLGANTVALVKIFDGTSGVIHTGGGHFWPYGLNYDNEWSETNAFRHVKLVFAMRSDGM</sequence>
<keyword evidence="3" id="KW-1185">Reference proteome</keyword>
<evidence type="ECO:0000313" key="3">
    <source>
        <dbReference type="Proteomes" id="UP000051950"/>
    </source>
</evidence>
<dbReference type="AlphaFoldDB" id="A0A0T5VNS7"/>
<dbReference type="InterPro" id="IPR000772">
    <property type="entry name" value="Ricin_B_lectin"/>
</dbReference>
<accession>A0A0T5VNS7</accession>
<dbReference type="SUPFAM" id="SSF50370">
    <property type="entry name" value="Ricin B-like lectins"/>
    <property type="match status" value="1"/>
</dbReference>
<evidence type="ECO:0000259" key="1">
    <source>
        <dbReference type="SMART" id="SM00458"/>
    </source>
</evidence>
<dbReference type="SMART" id="SM00458">
    <property type="entry name" value="RICIN"/>
    <property type="match status" value="1"/>
</dbReference>
<proteinExistence type="predicted"/>
<dbReference type="OrthoDB" id="9765957at2"/>
<gene>
    <name evidence="2" type="ORF">ASU31_15205</name>
</gene>
<reference evidence="2 3" key="1">
    <citation type="submission" date="2015-11" db="EMBL/GenBank/DDBJ databases">
        <title>Sequence of Pedobacter ginsenosidimutans.</title>
        <authorList>
            <person name="Carson E."/>
            <person name="Keyser V."/>
            <person name="Newman J."/>
            <person name="Miller J."/>
        </authorList>
    </citation>
    <scope>NUCLEOTIDE SEQUENCE [LARGE SCALE GENOMIC DNA]</scope>
    <source>
        <strain evidence="2 3">KACC 14530</strain>
    </source>
</reference>
<dbReference type="Gene3D" id="2.80.10.50">
    <property type="match status" value="3"/>
</dbReference>
<dbReference type="InterPro" id="IPR035992">
    <property type="entry name" value="Ricin_B-like_lectins"/>
</dbReference>
<organism evidence="2 3">
    <name type="scientific">Pedobacter ginsenosidimutans</name>
    <dbReference type="NCBI Taxonomy" id="687842"/>
    <lineage>
        <taxon>Bacteria</taxon>
        <taxon>Pseudomonadati</taxon>
        <taxon>Bacteroidota</taxon>
        <taxon>Sphingobacteriia</taxon>
        <taxon>Sphingobacteriales</taxon>
        <taxon>Sphingobacteriaceae</taxon>
        <taxon>Pedobacter</taxon>
    </lineage>
</organism>
<protein>
    <recommendedName>
        <fullName evidence="1">Ricin B lectin domain-containing protein</fullName>
    </recommendedName>
</protein>
<evidence type="ECO:0000313" key="2">
    <source>
        <dbReference type="EMBL" id="KRT15204.1"/>
    </source>
</evidence>
<feature type="domain" description="Ricin B lectin" evidence="1">
    <location>
        <begin position="69"/>
        <end position="206"/>
    </location>
</feature>
<dbReference type="PROSITE" id="PS50231">
    <property type="entry name" value="RICIN_B_LECTIN"/>
    <property type="match status" value="1"/>
</dbReference>
<dbReference type="STRING" id="687842.ASU31_15205"/>
<dbReference type="EMBL" id="LMZQ01000011">
    <property type="protein sequence ID" value="KRT15204.1"/>
    <property type="molecule type" value="Genomic_DNA"/>
</dbReference>
<comment type="caution">
    <text evidence="2">The sequence shown here is derived from an EMBL/GenBank/DDBJ whole genome shotgun (WGS) entry which is preliminary data.</text>
</comment>
<dbReference type="Pfam" id="PF00652">
    <property type="entry name" value="Ricin_B_lectin"/>
    <property type="match status" value="1"/>
</dbReference>
<dbReference type="Proteomes" id="UP000051950">
    <property type="component" value="Unassembled WGS sequence"/>
</dbReference>
<name>A0A0T5VNS7_9SPHI</name>